<name>A0ABT1L4W1_9GAMM</name>
<evidence type="ECO:0000313" key="2">
    <source>
        <dbReference type="EMBL" id="MCP8352222.1"/>
    </source>
</evidence>
<proteinExistence type="predicted"/>
<keyword evidence="3" id="KW-1185">Reference proteome</keyword>
<feature type="region of interest" description="Disordered" evidence="1">
    <location>
        <begin position="540"/>
        <end position="574"/>
    </location>
</feature>
<comment type="caution">
    <text evidence="2">The sequence shown here is derived from an EMBL/GenBank/DDBJ whole genome shotgun (WGS) entry which is preliminary data.</text>
</comment>
<accession>A0ABT1L4W1</accession>
<gene>
    <name evidence="2" type="ORF">MKS91_02840</name>
</gene>
<organism evidence="2 3">
    <name type="scientific">Candidatus Synchoanobacter obligatus</name>
    <dbReference type="NCBI Taxonomy" id="2919597"/>
    <lineage>
        <taxon>Bacteria</taxon>
        <taxon>Pseudomonadati</taxon>
        <taxon>Pseudomonadota</taxon>
        <taxon>Gammaproteobacteria</taxon>
        <taxon>Candidatus Comchoanobacterales</taxon>
        <taxon>Candidatus Comchoanobacteraceae</taxon>
        <taxon>Candidatus Synchoanobacter</taxon>
    </lineage>
</organism>
<dbReference type="Proteomes" id="UP001320768">
    <property type="component" value="Unassembled WGS sequence"/>
</dbReference>
<reference evidence="2 3" key="1">
    <citation type="journal article" date="2022" name="Nat. Microbiol.">
        <title>The microbiome of a bacterivorous marine choanoflagellate contains a resource-demanding obligate bacterial associate.</title>
        <authorList>
            <person name="Needham D.M."/>
            <person name="Poirier C."/>
            <person name="Bachy C."/>
            <person name="George E.E."/>
            <person name="Wilken S."/>
            <person name="Yung C.C.M."/>
            <person name="Limardo A.J."/>
            <person name="Morando M."/>
            <person name="Sudek L."/>
            <person name="Malmstrom R.R."/>
            <person name="Keeling P.J."/>
            <person name="Santoro A.E."/>
            <person name="Worden A.Z."/>
        </authorList>
    </citation>
    <scope>NUCLEOTIDE SEQUENCE [LARGE SCALE GENOMIC DNA]</scope>
    <source>
        <strain evidence="2 3">Comchoano-2</strain>
    </source>
</reference>
<evidence type="ECO:0000256" key="1">
    <source>
        <dbReference type="SAM" id="MobiDB-lite"/>
    </source>
</evidence>
<dbReference type="EMBL" id="JAKUDN010000002">
    <property type="protein sequence ID" value="MCP8352222.1"/>
    <property type="molecule type" value="Genomic_DNA"/>
</dbReference>
<sequence length="645" mass="71691">MQPSRQKQTLEHFSLVVDFDIKAISWYCAKKPEEEMQTRTPKLKSMDTFSQHTKTAYWDIWIEKPLTLTEGGDISGLWGHLIATQSFSRHFVIISHMLQLSNNDTASLISDIVSAFAAEDIPFLLEVQETLQTALIESSGYPKPTQFHPDKIASLPFFDRNNRHHIAHVVLGFLLFTENTEDEPHKTELLLKQAFSQKSPPDDTKLRQLNAWRSINTPAFEKTLPEALTSQLAKLKSSLKDLDTLNKIVEQSGPMPAAKQILTELQKILSPFIPGFSSYHTINLYKTKLKEIADLISSAPDNTQPQRTLAIIIAKVLSRGGPLASSTHGIWSELVPTGKQLKKAMSIATMRASDRPLLVIAKALEIDNAVFSDPKALFKKTSNDNLEYNLWRCFAATKECKMSAQDHYVTLLEHHLNAPNSRRSVKSFEDTAEAKPVDTASAGAAEGALPAVQVPVWKKPPTDLNPLAIQVYDKEKAMAAVKAAQRQEMQDMLSSMTKLFGQTAQATIESAKKQEQEAQRQAMHDMLSSMTKLFGQTAQATIESTKKQEQEEKHSAPEGATKEPGKTQNDNSNDAKSSPSFLWMLWEYACAGLSWLLSPVSYSCQAIQTRILPIIPETLANASKAAASYVSEHARAYSPFAGPTQ</sequence>
<feature type="compositionally biased region" description="Basic and acidic residues" evidence="1">
    <location>
        <begin position="544"/>
        <end position="565"/>
    </location>
</feature>
<dbReference type="RefSeq" id="WP_258569331.1">
    <property type="nucleotide sequence ID" value="NZ_JAKUDN010000002.1"/>
</dbReference>
<evidence type="ECO:0000313" key="3">
    <source>
        <dbReference type="Proteomes" id="UP001320768"/>
    </source>
</evidence>
<protein>
    <submittedName>
        <fullName evidence="2">Uncharacterized protein</fullName>
    </submittedName>
</protein>